<evidence type="ECO:0000313" key="3">
    <source>
        <dbReference type="Proteomes" id="UP000694557"/>
    </source>
</evidence>
<feature type="compositionally biased region" description="Low complexity" evidence="1">
    <location>
        <begin position="686"/>
        <end position="710"/>
    </location>
</feature>
<dbReference type="Ensembl" id="ENSOKIT00005004111.1">
    <property type="protein sequence ID" value="ENSOKIP00005003925.1"/>
    <property type="gene ID" value="ENSOKIG00005001774.1"/>
</dbReference>
<accession>A0A8C7F0E0</accession>
<proteinExistence type="predicted"/>
<feature type="compositionally biased region" description="Basic and acidic residues" evidence="1">
    <location>
        <begin position="1025"/>
        <end position="1034"/>
    </location>
</feature>
<dbReference type="PANTHER" id="PTHR33663:SF1">
    <property type="entry name" value="COILED-COIL DOMAIN-CONTAINING PROTEIN 177"/>
    <property type="match status" value="1"/>
</dbReference>
<reference evidence="2" key="2">
    <citation type="submission" date="2025-09" db="UniProtKB">
        <authorList>
            <consortium name="Ensembl"/>
        </authorList>
    </citation>
    <scope>IDENTIFICATION</scope>
</reference>
<feature type="compositionally biased region" description="Pro residues" evidence="1">
    <location>
        <begin position="287"/>
        <end position="297"/>
    </location>
</feature>
<name>A0A8C7F0E0_ONCKI</name>
<feature type="compositionally biased region" description="Pro residues" evidence="1">
    <location>
        <begin position="243"/>
        <end position="253"/>
    </location>
</feature>
<feature type="compositionally biased region" description="Basic and acidic residues" evidence="1">
    <location>
        <begin position="986"/>
        <end position="1018"/>
    </location>
</feature>
<reference evidence="2" key="1">
    <citation type="submission" date="2025-08" db="UniProtKB">
        <authorList>
            <consortium name="Ensembl"/>
        </authorList>
    </citation>
    <scope>IDENTIFICATION</scope>
</reference>
<feature type="compositionally biased region" description="Polar residues" evidence="1">
    <location>
        <begin position="342"/>
        <end position="353"/>
    </location>
</feature>
<dbReference type="Proteomes" id="UP000694557">
    <property type="component" value="Unassembled WGS sequence"/>
</dbReference>
<feature type="compositionally biased region" description="Basic and acidic residues" evidence="1">
    <location>
        <begin position="40"/>
        <end position="55"/>
    </location>
</feature>
<feature type="compositionally biased region" description="Low complexity" evidence="1">
    <location>
        <begin position="534"/>
        <end position="560"/>
    </location>
</feature>
<feature type="region of interest" description="Disordered" evidence="1">
    <location>
        <begin position="928"/>
        <end position="1065"/>
    </location>
</feature>
<feature type="compositionally biased region" description="Basic and acidic residues" evidence="1">
    <location>
        <begin position="367"/>
        <end position="376"/>
    </location>
</feature>
<sequence length="1147" mass="127898">MSRQREKGRLHCSAIAQYIYIFLPYCHKQQQKQAGAVVADEEKRWRGGEMRERVEQQPAMVDPSEPEDQTKGKQMDALPVASAPTRLPDQASAPTRLPDQASAPTRLPDQASAPTRLPDQASAPTRLPDQASAPTRLPDQASAPTRLPDQASAPTRLPDQASAPTRLPDKASAPTRLPDQADGKATEEGEGVGGNDAETTPIHSAGLWERMVAPPPVAQEASPPSPNTQPQLQGPQDRQLHSPSPPDFQPPSPHTQLQLQGPPDFQPPSPHTQPQLQGPPYRQLQSPSPPDFQPPSPHTQLQGPPDFQPPSPHTQLQLQGPPDFQPPSPHTQPQSPQVSLEAATSLSNSSQALNPLPQDLQPPSSDPEPREPCPKLHLDLYNFDTPVAEGSRYVLTSPRSLEACARCGVKPVEILSRPLSDFAREAPGRSMRVATGMFEVYEKDRHAKLRACREERERIIREDKRRILQAAVNGHAASSTEEQHRAPVTSSLTPLSKPGPVASSPTKSKPSPSSAGQASRASSTTPGPSINKTSANLLAKSSSLQSSKTSSFSSASSSSKGLDCGFGSAKHPKSSELTKAPRPVSGPPPVVRKIPSSSTTTTPKASNTFPRSASKPSSFPRTTTSMTSTIFKSSVQSPVTPTTAALNGITGGLGGPFPHHNGHPVSTPKGRGKSHSLESLQRRMDTISTSTTTSTTTCTSSGEESGASSSYSWDGPRDPWAKSSSPRARTLATFNSLMGRSLSLGDLSHSLQTTQKVERIVKEVRRRGLKAVPERDRKIAALMLARYQEEDIMSQTRYVAHLQWDSEKRLGDLQREREDREKQRAVLQCQRAWQSQVSHRQRRLSQQERESSAAKLRQVAESEERWRELAELQERSRQQRLQQAAREEKQKKEQQEQNLKALEEDRAAVLEQEQLLLKEKLTIAELKKQEKEHQAHEERRGLNRAERRRHAALIREIARREEEEREDARKAAEEKLSRSLENYEQIVERRDKELKEKAKREEQQIQKARRSAEKREKQQQQQVEARAKEAERRAQQAALVAEERAKEKSQRAVQSRQEKERLQRLNRQRVEGEELARRMELLQSIERKLEKSEQIFREKRAVLESARSTARASFHVRDRVREETNMRTFDKMDLEAQFQFKASLDDK</sequence>
<feature type="compositionally biased region" description="Basic and acidic residues" evidence="1">
    <location>
        <begin position="1041"/>
        <end position="1065"/>
    </location>
</feature>
<dbReference type="PANTHER" id="PTHR33663">
    <property type="entry name" value="COILED-COIL DOMAIN-CONTAINING PROTEIN 177"/>
    <property type="match status" value="1"/>
</dbReference>
<dbReference type="Pfam" id="PF15558">
    <property type="entry name" value="DUF4659"/>
    <property type="match status" value="1"/>
</dbReference>
<feature type="compositionally biased region" description="Polar residues" evidence="1">
    <location>
        <begin position="603"/>
        <end position="645"/>
    </location>
</feature>
<evidence type="ECO:0000256" key="1">
    <source>
        <dbReference type="SAM" id="MobiDB-lite"/>
    </source>
</evidence>
<feature type="region of interest" description="Disordered" evidence="1">
    <location>
        <begin position="877"/>
        <end position="899"/>
    </location>
</feature>
<feature type="region of interest" description="Disordered" evidence="1">
    <location>
        <begin position="37"/>
        <end position="376"/>
    </location>
</feature>
<dbReference type="GeneTree" id="ENSGT00940000164505"/>
<protein>
    <recommendedName>
        <fullName evidence="4">Coiled-coil domain-containing protein 177-like</fullName>
    </recommendedName>
</protein>
<feature type="compositionally biased region" description="Basic and acidic residues" evidence="1">
    <location>
        <begin position="885"/>
        <end position="899"/>
    </location>
</feature>
<evidence type="ECO:0000313" key="2">
    <source>
        <dbReference type="Ensembl" id="ENSOKIP00005003925.1"/>
    </source>
</evidence>
<feature type="region of interest" description="Disordered" evidence="1">
    <location>
        <begin position="471"/>
        <end position="724"/>
    </location>
</feature>
<feature type="compositionally biased region" description="Basic and acidic residues" evidence="1">
    <location>
        <begin position="956"/>
        <end position="978"/>
    </location>
</feature>
<dbReference type="AlphaFoldDB" id="A0A8C7F0E0"/>
<keyword evidence="3" id="KW-1185">Reference proteome</keyword>
<evidence type="ECO:0008006" key="4">
    <source>
        <dbReference type="Google" id="ProtNLM"/>
    </source>
</evidence>
<feature type="compositionally biased region" description="Polar residues" evidence="1">
    <location>
        <begin position="515"/>
        <end position="533"/>
    </location>
</feature>
<feature type="compositionally biased region" description="Low complexity" evidence="1">
    <location>
        <begin position="503"/>
        <end position="514"/>
    </location>
</feature>
<feature type="compositionally biased region" description="Pro residues" evidence="1">
    <location>
        <begin position="213"/>
        <end position="227"/>
    </location>
</feature>
<feature type="compositionally biased region" description="Basic and acidic residues" evidence="1">
    <location>
        <begin position="928"/>
        <end position="945"/>
    </location>
</feature>
<organism evidence="2 3">
    <name type="scientific">Oncorhynchus kisutch</name>
    <name type="common">Coho salmon</name>
    <name type="synonym">Salmo kisutch</name>
    <dbReference type="NCBI Taxonomy" id="8019"/>
    <lineage>
        <taxon>Eukaryota</taxon>
        <taxon>Metazoa</taxon>
        <taxon>Chordata</taxon>
        <taxon>Craniata</taxon>
        <taxon>Vertebrata</taxon>
        <taxon>Euteleostomi</taxon>
        <taxon>Actinopterygii</taxon>
        <taxon>Neopterygii</taxon>
        <taxon>Teleostei</taxon>
        <taxon>Protacanthopterygii</taxon>
        <taxon>Salmoniformes</taxon>
        <taxon>Salmonidae</taxon>
        <taxon>Salmoninae</taxon>
        <taxon>Oncorhynchus</taxon>
    </lineage>
</organism>
<dbReference type="InterPro" id="IPR029090">
    <property type="entry name" value="DUF4659"/>
</dbReference>